<sequence>MVSLPAGRVHLRVDGPAEGDPLLLVHGFEGSMHWWDRVTPLLAERFRVIRVDLLGYGCTSGDAAIGQAAQSAMLASILDHLDVTAVTAVGHSWGADQILETARRSSRVGAVVVLAQAPDYRLLSMPRVLQAITASRLAAAVTPIARLLHAVVPDRLVRDVLQRGFAPGFDPSAMLEDSQQFVLDFRAMSYRMYHEVVVRRRELLHERPLDTRVRELGLPTMAVHGRHDRLYDCDATLARYAAVGARTEVIGSAGHSPHVEAPHEVAALIRDFVDRLQT</sequence>
<dbReference type="InterPro" id="IPR029058">
    <property type="entry name" value="AB_hydrolase_fold"/>
</dbReference>
<name>A0A2N3V6B1_9NOCA</name>
<evidence type="ECO:0000313" key="3">
    <source>
        <dbReference type="Proteomes" id="UP000233766"/>
    </source>
</evidence>
<dbReference type="PRINTS" id="PR00412">
    <property type="entry name" value="EPOXHYDRLASE"/>
</dbReference>
<dbReference type="InterPro" id="IPR000639">
    <property type="entry name" value="Epox_hydrolase-like"/>
</dbReference>
<dbReference type="AlphaFoldDB" id="A0A2N3V6B1"/>
<gene>
    <name evidence="2" type="ORF">ATK86_1475</name>
</gene>
<keyword evidence="3" id="KW-1185">Reference proteome</keyword>
<protein>
    <submittedName>
        <fullName evidence="2">Pimeloyl-ACP methyl ester carboxylesterase</fullName>
    </submittedName>
</protein>
<dbReference type="SUPFAM" id="SSF53474">
    <property type="entry name" value="alpha/beta-Hydrolases"/>
    <property type="match status" value="1"/>
</dbReference>
<accession>A0A2N3V6B1</accession>
<dbReference type="PANTHER" id="PTHR43689">
    <property type="entry name" value="HYDROLASE"/>
    <property type="match status" value="1"/>
</dbReference>
<dbReference type="EMBL" id="PJMW01000002">
    <property type="protein sequence ID" value="PKV77146.1"/>
    <property type="molecule type" value="Genomic_DNA"/>
</dbReference>
<proteinExistence type="predicted"/>
<comment type="caution">
    <text evidence="2">The sequence shown here is derived from an EMBL/GenBank/DDBJ whole genome shotgun (WGS) entry which is preliminary data.</text>
</comment>
<organism evidence="2 3">
    <name type="scientific">Nocardia fluminea</name>
    <dbReference type="NCBI Taxonomy" id="134984"/>
    <lineage>
        <taxon>Bacteria</taxon>
        <taxon>Bacillati</taxon>
        <taxon>Actinomycetota</taxon>
        <taxon>Actinomycetes</taxon>
        <taxon>Mycobacteriales</taxon>
        <taxon>Nocardiaceae</taxon>
        <taxon>Nocardia</taxon>
    </lineage>
</organism>
<dbReference type="Pfam" id="PF00561">
    <property type="entry name" value="Abhydrolase_1"/>
    <property type="match status" value="1"/>
</dbReference>
<dbReference type="InterPro" id="IPR000073">
    <property type="entry name" value="AB_hydrolase_1"/>
</dbReference>
<reference evidence="2 3" key="1">
    <citation type="submission" date="2017-12" db="EMBL/GenBank/DDBJ databases">
        <title>Sequencing the genomes of 1000 Actinobacteria strains.</title>
        <authorList>
            <person name="Klenk H.-P."/>
        </authorList>
    </citation>
    <scope>NUCLEOTIDE SEQUENCE [LARGE SCALE GENOMIC DNA]</scope>
    <source>
        <strain evidence="2 3">DSM 44489</strain>
    </source>
</reference>
<dbReference type="RefSeq" id="WP_101463873.1">
    <property type="nucleotide sequence ID" value="NZ_PJMW01000002.1"/>
</dbReference>
<dbReference type="Gene3D" id="3.40.50.1820">
    <property type="entry name" value="alpha/beta hydrolase"/>
    <property type="match status" value="1"/>
</dbReference>
<evidence type="ECO:0000259" key="1">
    <source>
        <dbReference type="Pfam" id="PF00561"/>
    </source>
</evidence>
<dbReference type="OrthoDB" id="5495375at2"/>
<dbReference type="GO" id="GO:0003824">
    <property type="term" value="F:catalytic activity"/>
    <property type="evidence" value="ECO:0007669"/>
    <property type="project" value="InterPro"/>
</dbReference>
<feature type="domain" description="AB hydrolase-1" evidence="1">
    <location>
        <begin position="21"/>
        <end position="262"/>
    </location>
</feature>
<evidence type="ECO:0000313" key="2">
    <source>
        <dbReference type="EMBL" id="PKV77146.1"/>
    </source>
</evidence>
<dbReference type="PANTHER" id="PTHR43689:SF8">
    <property type="entry name" value="ALPHA_BETA-HYDROLASES SUPERFAMILY PROTEIN"/>
    <property type="match status" value="1"/>
</dbReference>
<dbReference type="Proteomes" id="UP000233766">
    <property type="component" value="Unassembled WGS sequence"/>
</dbReference>